<dbReference type="GO" id="GO:0070300">
    <property type="term" value="F:phosphatidic acid binding"/>
    <property type="evidence" value="ECO:0007669"/>
    <property type="project" value="TreeGrafter"/>
</dbReference>
<dbReference type="Gene3D" id="3.40.50.300">
    <property type="entry name" value="P-loop containing nucleotide triphosphate hydrolases"/>
    <property type="match status" value="1"/>
</dbReference>
<reference evidence="2" key="1">
    <citation type="submission" date="2020-09" db="EMBL/GenBank/DDBJ databases">
        <authorList>
            <person name="Kikuchi T."/>
        </authorList>
    </citation>
    <scope>NUCLEOTIDE SEQUENCE</scope>
    <source>
        <strain evidence="2">SH1</strain>
    </source>
</reference>
<dbReference type="InterPro" id="IPR038727">
    <property type="entry name" value="NadR/Ttd14_AAA_dom"/>
</dbReference>
<dbReference type="EMBL" id="CAJFDH010000002">
    <property type="protein sequence ID" value="CAD5212088.1"/>
    <property type="molecule type" value="Genomic_DNA"/>
</dbReference>
<sequence length="191" mass="22824">MSEIAAKIKENYNSKWQVFTVSEASSFLYTGRVERHTLNENQIYQWQKDVLKTIQQLESVYDNIADHETARHTLIICDRGGMDPKAYTPGEDTWNKILEELQTDEKQLLERYHIVIQMHTAPKEFYSTVNNPYRRENYDEAAEINQKYEKLWRNHHNFHSVDNFDARDQQDGWAKKSKQVYQHIKNIIDEN</sequence>
<proteinExistence type="predicted"/>
<feature type="domain" description="NadR/Ttd14 AAA" evidence="1">
    <location>
        <begin position="36"/>
        <end position="157"/>
    </location>
</feature>
<accession>A0A811K8K7</accession>
<comment type="caution">
    <text evidence="2">The sequence shown here is derived from an EMBL/GenBank/DDBJ whole genome shotgun (WGS) entry which is preliminary data.</text>
</comment>
<evidence type="ECO:0000259" key="1">
    <source>
        <dbReference type="Pfam" id="PF13521"/>
    </source>
</evidence>
<dbReference type="GO" id="GO:0045494">
    <property type="term" value="P:photoreceptor cell maintenance"/>
    <property type="evidence" value="ECO:0007669"/>
    <property type="project" value="TreeGrafter"/>
</dbReference>
<dbReference type="GO" id="GO:0005525">
    <property type="term" value="F:GTP binding"/>
    <property type="evidence" value="ECO:0007669"/>
    <property type="project" value="TreeGrafter"/>
</dbReference>
<dbReference type="PANTHER" id="PTHR34932">
    <property type="entry name" value="TRPL TRANSLOCATION DEFECT PROTEIN 14"/>
    <property type="match status" value="1"/>
</dbReference>
<dbReference type="Proteomes" id="UP000783686">
    <property type="component" value="Unassembled WGS sequence"/>
</dbReference>
<dbReference type="Proteomes" id="UP000614601">
    <property type="component" value="Unassembled WGS sequence"/>
</dbReference>
<evidence type="ECO:0000313" key="2">
    <source>
        <dbReference type="EMBL" id="CAD5212088.1"/>
    </source>
</evidence>
<dbReference type="InterPro" id="IPR027417">
    <property type="entry name" value="P-loop_NTPase"/>
</dbReference>
<keyword evidence="3" id="KW-1185">Reference proteome</keyword>
<gene>
    <name evidence="2" type="ORF">BOKJ2_LOCUS4028</name>
</gene>
<dbReference type="AlphaFoldDB" id="A0A811K8K7"/>
<evidence type="ECO:0000313" key="3">
    <source>
        <dbReference type="Proteomes" id="UP000614601"/>
    </source>
</evidence>
<dbReference type="GO" id="GO:0035091">
    <property type="term" value="F:phosphatidylinositol binding"/>
    <property type="evidence" value="ECO:0007669"/>
    <property type="project" value="TreeGrafter"/>
</dbReference>
<dbReference type="InterPro" id="IPR053227">
    <property type="entry name" value="TRPL-trafficking_regulator"/>
</dbReference>
<protein>
    <recommendedName>
        <fullName evidence="1">NadR/Ttd14 AAA domain-containing protein</fullName>
    </recommendedName>
</protein>
<dbReference type="Pfam" id="PF13521">
    <property type="entry name" value="AAA_28"/>
    <property type="match status" value="1"/>
</dbReference>
<name>A0A811K8K7_9BILA</name>
<dbReference type="EMBL" id="CAJFCW020000002">
    <property type="protein sequence ID" value="CAG9095043.1"/>
    <property type="molecule type" value="Genomic_DNA"/>
</dbReference>
<organism evidence="2 3">
    <name type="scientific">Bursaphelenchus okinawaensis</name>
    <dbReference type="NCBI Taxonomy" id="465554"/>
    <lineage>
        <taxon>Eukaryota</taxon>
        <taxon>Metazoa</taxon>
        <taxon>Ecdysozoa</taxon>
        <taxon>Nematoda</taxon>
        <taxon>Chromadorea</taxon>
        <taxon>Rhabditida</taxon>
        <taxon>Tylenchina</taxon>
        <taxon>Tylenchomorpha</taxon>
        <taxon>Aphelenchoidea</taxon>
        <taxon>Aphelenchoididae</taxon>
        <taxon>Bursaphelenchus</taxon>
    </lineage>
</organism>
<dbReference type="OrthoDB" id="6375174at2759"/>
<dbReference type="PANTHER" id="PTHR34932:SF1">
    <property type="entry name" value="TRPL TRANSLOCATION DEFECT PROTEIN 14"/>
    <property type="match status" value="1"/>
</dbReference>